<dbReference type="AlphaFoldDB" id="A0A9W7W6U6"/>
<feature type="region of interest" description="Disordered" evidence="1">
    <location>
        <begin position="1"/>
        <end position="129"/>
    </location>
</feature>
<reference evidence="3 4" key="1">
    <citation type="journal article" date="2018" name="IMA Fungus">
        <title>IMA Genome-F 10: Nine draft genome sequences of Claviceps purpurea s.lat., including C. arundinis, C. humidiphila, and C. cf. spartinae, pseudomolecules for the pitch canker pathogen Fusarium circinatum, draft genome of Davidsoniella eucalypti, Grosmannia galeiformis, Quambalaria eucalypti, and Teratosphaeria destructans.</title>
        <authorList>
            <person name="Wingfield B.D."/>
            <person name="Liu M."/>
            <person name="Nguyen H.D."/>
            <person name="Lane F.A."/>
            <person name="Morgan S.W."/>
            <person name="De Vos L."/>
            <person name="Wilken P.M."/>
            <person name="Duong T.A."/>
            <person name="Aylward J."/>
            <person name="Coetzee M.P."/>
            <person name="Dadej K."/>
            <person name="De Beer Z.W."/>
            <person name="Findlay W."/>
            <person name="Havenga M."/>
            <person name="Kolarik M."/>
            <person name="Menzies J.G."/>
            <person name="Naidoo K."/>
            <person name="Pochopski O."/>
            <person name="Shoukouhi P."/>
            <person name="Santana Q.C."/>
            <person name="Seifert K.A."/>
            <person name="Soal N."/>
            <person name="Steenkamp E.T."/>
            <person name="Tatham C.T."/>
            <person name="van der Nest M.A."/>
            <person name="Wingfield M.J."/>
        </authorList>
    </citation>
    <scope>NUCLEOTIDE SEQUENCE [LARGE SCALE GENOMIC DNA]</scope>
    <source>
        <strain evidence="3">CMW44962</strain>
    </source>
</reference>
<evidence type="ECO:0000313" key="3">
    <source>
        <dbReference type="EMBL" id="KAH9845252.1"/>
    </source>
</evidence>
<feature type="region of interest" description="Disordered" evidence="1">
    <location>
        <begin position="202"/>
        <end position="306"/>
    </location>
</feature>
<gene>
    <name evidence="3" type="ORF">Tdes44962_MAKER01262</name>
</gene>
<dbReference type="OrthoDB" id="5598695at2759"/>
<protein>
    <submittedName>
        <fullName evidence="3">SWIRM domain</fullName>
    </submittedName>
</protein>
<organism evidence="3 4">
    <name type="scientific">Teratosphaeria destructans</name>
    <dbReference type="NCBI Taxonomy" id="418781"/>
    <lineage>
        <taxon>Eukaryota</taxon>
        <taxon>Fungi</taxon>
        <taxon>Dikarya</taxon>
        <taxon>Ascomycota</taxon>
        <taxon>Pezizomycotina</taxon>
        <taxon>Dothideomycetes</taxon>
        <taxon>Dothideomycetidae</taxon>
        <taxon>Mycosphaerellales</taxon>
        <taxon>Teratosphaeriaceae</taxon>
        <taxon>Teratosphaeria</taxon>
    </lineage>
</organism>
<keyword evidence="4" id="KW-1185">Reference proteome</keyword>
<feature type="domain" description="SWIRM" evidence="2">
    <location>
        <begin position="334"/>
        <end position="408"/>
    </location>
</feature>
<dbReference type="SUPFAM" id="SSF46689">
    <property type="entry name" value="Homeodomain-like"/>
    <property type="match status" value="1"/>
</dbReference>
<proteinExistence type="predicted"/>
<feature type="compositionally biased region" description="Basic and acidic residues" evidence="1">
    <location>
        <begin position="1"/>
        <end position="10"/>
    </location>
</feature>
<evidence type="ECO:0000256" key="1">
    <source>
        <dbReference type="SAM" id="MobiDB-lite"/>
    </source>
</evidence>
<feature type="compositionally biased region" description="Polar residues" evidence="1">
    <location>
        <begin position="55"/>
        <end position="69"/>
    </location>
</feature>
<dbReference type="EMBL" id="RIBY02000113">
    <property type="protein sequence ID" value="KAH9845252.1"/>
    <property type="molecule type" value="Genomic_DNA"/>
</dbReference>
<reference evidence="3 4" key="2">
    <citation type="journal article" date="2021" name="Curr. Genet.">
        <title>Genetic response to nitrogen starvation in the aggressive Eucalyptus foliar pathogen Teratosphaeria destructans.</title>
        <authorList>
            <person name="Havenga M."/>
            <person name="Wingfield B.D."/>
            <person name="Wingfield M.J."/>
            <person name="Dreyer L.L."/>
            <person name="Roets F."/>
            <person name="Aylward J."/>
        </authorList>
    </citation>
    <scope>NUCLEOTIDE SEQUENCE [LARGE SCALE GENOMIC DNA]</scope>
    <source>
        <strain evidence="3">CMW44962</strain>
    </source>
</reference>
<dbReference type="InterPro" id="IPR036388">
    <property type="entry name" value="WH-like_DNA-bd_sf"/>
</dbReference>
<dbReference type="FunFam" id="1.10.10.10:FF:000087">
    <property type="entry name" value="Transcriptional adapter 2"/>
    <property type="match status" value="1"/>
</dbReference>
<feature type="compositionally biased region" description="Basic and acidic residues" evidence="1">
    <location>
        <begin position="257"/>
        <end position="279"/>
    </location>
</feature>
<name>A0A9W7W6U6_9PEZI</name>
<dbReference type="Proteomes" id="UP001138500">
    <property type="component" value="Unassembled WGS sequence"/>
</dbReference>
<sequence>MSSLREETKNKKWPLGLGNLLSPEENTADSFEPGVDSLTTKLPPLRIHSPPTPPQEASLQSFSAQTPSQWAHRDAPLFSVEKRADTPHSQAPLFGSDRPGSSSSTVHAHRLHSGSTSTPTQHERLPAGQVDTNWLNRAIKGMGVEQYLRKLGEENAMYRTQVKENAQDATDFWSFQRSAITLPEPRQSPALERDDITKAQLSRLNCRGGVSKPKAKSTLAKPPRPAKASKTSPAESPLAAPSKPAKTPVRSPRKRISHDMDRDSSAEPRASSKDKEKAEPKHKRSQATKKTDGPADKDWRDIPDYSPSFDLLPPKSSLGCTWKGGPLDIRGDVDFDQLHPIEAEAATVLRLPPSTWLANKRRLFAARVNALREGKTAFNRTMAQQALPIDVNKASRIQDAFEKLGWFDLDRFTPFLTQEELERVKRGFEREKSVEVKKTPSRN</sequence>
<dbReference type="Pfam" id="PF04433">
    <property type="entry name" value="SWIRM"/>
    <property type="match status" value="1"/>
</dbReference>
<evidence type="ECO:0000313" key="4">
    <source>
        <dbReference type="Proteomes" id="UP001138500"/>
    </source>
</evidence>
<feature type="compositionally biased region" description="Basic and acidic residues" evidence="1">
    <location>
        <begin position="289"/>
        <end position="303"/>
    </location>
</feature>
<dbReference type="GO" id="GO:0010468">
    <property type="term" value="P:regulation of gene expression"/>
    <property type="evidence" value="ECO:0007669"/>
    <property type="project" value="UniProtKB-ARBA"/>
</dbReference>
<accession>A0A9W7W6U6</accession>
<dbReference type="InterPro" id="IPR009057">
    <property type="entry name" value="Homeodomain-like_sf"/>
</dbReference>
<dbReference type="InterPro" id="IPR007526">
    <property type="entry name" value="SWIRM"/>
</dbReference>
<dbReference type="Gene3D" id="1.10.10.10">
    <property type="entry name" value="Winged helix-like DNA-binding domain superfamily/Winged helix DNA-binding domain"/>
    <property type="match status" value="1"/>
</dbReference>
<feature type="compositionally biased region" description="Basic and acidic residues" evidence="1">
    <location>
        <begin position="71"/>
        <end position="86"/>
    </location>
</feature>
<comment type="caution">
    <text evidence="3">The sequence shown here is derived from an EMBL/GenBank/DDBJ whole genome shotgun (WGS) entry which is preliminary data.</text>
</comment>
<evidence type="ECO:0000259" key="2">
    <source>
        <dbReference type="Pfam" id="PF04433"/>
    </source>
</evidence>